<evidence type="ECO:0000256" key="2">
    <source>
        <dbReference type="ARBA" id="ARBA00022840"/>
    </source>
</evidence>
<dbReference type="SMART" id="SM00490">
    <property type="entry name" value="HELICc"/>
    <property type="match status" value="1"/>
</dbReference>
<dbReference type="SMART" id="SM00487">
    <property type="entry name" value="DEXDc"/>
    <property type="match status" value="1"/>
</dbReference>
<sequence>MRPTLVAEELRRNLTHYLTTTFSLADEATRESLAAFLNDPEQGIFRGPYLRIRPPFRPAGDGWRHHLEWAPRGFTPYQHQAEAFARLSTLHGPAEPTLVTTGTGSGKTESFLVPVLDHCRRARRQGRTGVKAVLLYPMNALANDQAERINRYLEDEPELAGVTAALYIGDTPAVGFSRVLTEREDIRRARPDVLITNYKMLDLLLQRAEDLPLWQDAELAYVVVDEFHTYDGAQGTDVAMLLRRLAAATGHAEPGRPLGPICPVATSATLGHGTGDGEALLRVAGEVFGTPFPPESVIKENRLGVEEFLDEIDYTLPLPNPAELCALPDPVDEPAALEEIAAAVTGRNDLTPSGLGRVLRRHILTAAVLDVLGDGSAEPAEILEKLPRRGAYSWGTALRTQPERAAQALARFVALLSAARDPDAEDRPFLHIEAHVWVRAVSRLLRGVSAEPCFAWADAVPLPSPGAHDEGAGVAAGGSGPLPPSYLPAISCRHCGRSGWAAISPERDPTELVTDANRIYRATVSGDKRRVRALIAATEAEARSLRAEGPGLLVLDGASGRVRPFSPDRDGDPAKRDGSVLVLADLMNDRAAEEDRCPACGMDHGILFLGAGLAALASMAVTQLFTSKAVPVEQRKTLLFTDSVQDVAHRAGYVANRSYTFSLRALLADQLDHETPVPLNDLIADLVESVSDQKVLAAVVPPDLHDIPGIDGILSGAHRASRTAWNLIGERLAFATILEFGLRSRQGRTLEMTRTVAAEVALDNPKEIAELARSEHIRGPGQLDGLPGEDRYLAYVRGLLERLRMRGAVKHRWLETYLSQAGTRRWHIWGGRPTGMPAFPRGVSAPTFLLDRPKNGGTQFDVISAQRTGWYLDWTMRCLGMERKAAADYLTRLLEILAAEGVIAARTADDGTTRVYGLQPGHIQVRLLTDEEVNEAGIYCTVCSWEQTVPPEHADDWHGHPCPRYGCTGTLRTADSRSFDPHSSGRTGRDYRDDYYRRLYRTVGPFRVVTAEHTGVLTREQREGIEKAFRRGERHTDPNVLVCTPTLELGIDIGDLSAVILASLPPSPANYVQRAGRAGRRIGNAFLLTLVDRTPRSLYYLAEPREMIDGEITPPGCYLSAVEILRRQYCAHLIDLAARGRLPGVPPLPRLAGKLFGPSGWLAGFVTAALRDGAELVEGFLALFPTLDEKAADELRRFATGGIADAVRAVEQEWTDRLDDLHARLRAIDEADARLVRSVPEQARESRALYAERRAVADRIAEIGRSSAHETLVELGLLPNYTLIDSGTALEAMLIWTSNDGDGEPEYRSELREYLREARLALTDYAPGNTFYIRGYKHTIRGLDIGASTRPAWQTWRVCPDCGHVRTHRAVEDTSPCPRCGSAGIGDQGCLHQVLAPRRVTARDKRDDARIRDDKEQREHRAYTVVPAVDIQPDQIVHAWRHTTATFGFDFTRRAMVRRFNLGPARYDHAATSLFAGEQVRLNPFHTCTACGGVALDGPPASPDMLTVSQVGNPAAPHHQPWCPLRRAAAEHVPLILVHELPTEALRILLPVAITAVHTRLVSFAAALHVGIAAKYGGDPDHLDIVHATMPDHASGVRRRFLVLYDKLPGGTGYLDRLSDPDEFREVLVAARNRIETCRCAGEGRRACHRCLLRYVKDGEYPLASRAEALSMLDELLGADGTGWAVTRIERTDQIPLGRQVESELEVRFIEALLAWARDPGTPGTVRTSTDTTGQRAIDLRLTSPDGKTVTHWDVVLQQNMAGSRPDVLFRRLDAAPLQVALFLDGYRYHATPDRNRIADDADKRARLRAQGTIVFQLTWDDVDAWARRVGIDTEPENLVHNGQPQPARPAVWPPYQGNAQMAARHYYQQRSGRDGRDLETTVWANPVETLLGFLADPDPERWRVRVEAALAGLLARPGAEKTAATSSGIGMRITAALAGDPLPPPEPGGKITLVRSGDANGCPVVLALDSRATATGPMWTALTVLDDRTEAIAADEDAHRRRWAAWLYWGNLLQFLQFGGGDGVQLARTALPGFDPAQLFVTGGTGMLAALRVAEVDPQWQEVLDMLDPDEPGLAELARALAERGVPVPEAGYELGEAAWQAELAWPRKRVGVVLAPRDGTGDDLDLEARDRDAAYRDAGWEVRTAQDWSVDELAACLLEEDAADLGVAADAEDDGNDEGEDDQ</sequence>
<reference evidence="6" key="1">
    <citation type="submission" date="2015-04" db="EMBL/GenBank/DDBJ databases">
        <title>Physiological reanalysis, assessment of diazotrophy, and genome sequences of multiple isolates of Streptomyces thermoautotrophicus.</title>
        <authorList>
            <person name="MacKellar D.C."/>
            <person name="Lieber L."/>
            <person name="Norman J."/>
            <person name="Bolger A."/>
            <person name="Tobin C."/>
            <person name="Murray J.W."/>
            <person name="Chang R."/>
            <person name="Ford T."/>
            <person name="Nguyen P.Q."/>
            <person name="Woodward J."/>
            <person name="Permingeat H."/>
            <person name="Joshi N.S."/>
            <person name="Silver P.A."/>
            <person name="Usadel B."/>
            <person name="Rutherford A.W."/>
            <person name="Friesen M."/>
            <person name="Prell J."/>
        </authorList>
    </citation>
    <scope>NUCLEOTIDE SEQUENCE [LARGE SCALE GENOMIC DNA]</scope>
    <source>
        <strain evidence="6">H1</strain>
    </source>
</reference>
<dbReference type="EMBL" id="LAXD01000001">
    <property type="protein sequence ID" value="KWX01085.1"/>
    <property type="molecule type" value="Genomic_DNA"/>
</dbReference>
<dbReference type="OrthoDB" id="3197455at2"/>
<dbReference type="PANTHER" id="PTHR47957">
    <property type="entry name" value="ATP-DEPENDENT HELICASE HRQ1"/>
    <property type="match status" value="1"/>
</dbReference>
<accession>A0A132MT69</accession>
<dbReference type="InterPro" id="IPR001650">
    <property type="entry name" value="Helicase_C-like"/>
</dbReference>
<dbReference type="Proteomes" id="UP000070188">
    <property type="component" value="Unassembled WGS sequence"/>
</dbReference>
<keyword evidence="5" id="KW-0378">Hydrolase</keyword>
<evidence type="ECO:0000259" key="3">
    <source>
        <dbReference type="PROSITE" id="PS51192"/>
    </source>
</evidence>
<keyword evidence="1" id="KW-0547">Nucleotide-binding</keyword>
<evidence type="ECO:0000313" key="6">
    <source>
        <dbReference type="Proteomes" id="UP000070188"/>
    </source>
</evidence>
<dbReference type="RefSeq" id="WP_096059030.1">
    <property type="nucleotide sequence ID" value="NZ_LAXD01000001.1"/>
</dbReference>
<dbReference type="SUPFAM" id="SSF52540">
    <property type="entry name" value="P-loop containing nucleoside triphosphate hydrolases"/>
    <property type="match status" value="2"/>
</dbReference>
<gene>
    <name evidence="5" type="ORF">LI90_2113</name>
</gene>
<evidence type="ECO:0000259" key="4">
    <source>
        <dbReference type="PROSITE" id="PS51194"/>
    </source>
</evidence>
<dbReference type="GO" id="GO:0036297">
    <property type="term" value="P:interstrand cross-link repair"/>
    <property type="evidence" value="ECO:0007669"/>
    <property type="project" value="TreeGrafter"/>
</dbReference>
<dbReference type="InterPro" id="IPR018973">
    <property type="entry name" value="MZB"/>
</dbReference>
<dbReference type="Pfam" id="PF09369">
    <property type="entry name" value="MZB"/>
    <property type="match status" value="1"/>
</dbReference>
<keyword evidence="6" id="KW-1185">Reference proteome</keyword>
<dbReference type="GO" id="GO:0005524">
    <property type="term" value="F:ATP binding"/>
    <property type="evidence" value="ECO:0007669"/>
    <property type="project" value="UniProtKB-KW"/>
</dbReference>
<keyword evidence="2" id="KW-0067">ATP-binding</keyword>
<dbReference type="Gene3D" id="3.40.50.300">
    <property type="entry name" value="P-loop containing nucleotide triphosphate hydrolases"/>
    <property type="match status" value="2"/>
</dbReference>
<name>A0A132MT69_9ACTN</name>
<dbReference type="PANTHER" id="PTHR47957:SF3">
    <property type="entry name" value="ATP-DEPENDENT HELICASE HRQ1"/>
    <property type="match status" value="1"/>
</dbReference>
<dbReference type="Pfam" id="PF00271">
    <property type="entry name" value="Helicase_C"/>
    <property type="match status" value="1"/>
</dbReference>
<evidence type="ECO:0000256" key="1">
    <source>
        <dbReference type="ARBA" id="ARBA00022741"/>
    </source>
</evidence>
<keyword evidence="5" id="KW-0347">Helicase</keyword>
<proteinExistence type="predicted"/>
<dbReference type="PROSITE" id="PS51192">
    <property type="entry name" value="HELICASE_ATP_BIND_1"/>
    <property type="match status" value="1"/>
</dbReference>
<organism evidence="5 6">
    <name type="scientific">Carbonactinospora thermoautotrophica</name>
    <dbReference type="NCBI Taxonomy" id="1469144"/>
    <lineage>
        <taxon>Bacteria</taxon>
        <taxon>Bacillati</taxon>
        <taxon>Actinomycetota</taxon>
        <taxon>Actinomycetes</taxon>
        <taxon>Kitasatosporales</taxon>
        <taxon>Carbonactinosporaceae</taxon>
        <taxon>Carbonactinospora</taxon>
    </lineage>
</organism>
<comment type="caution">
    <text evidence="5">The sequence shown here is derived from an EMBL/GenBank/DDBJ whole genome shotgun (WGS) entry which is preliminary data.</text>
</comment>
<evidence type="ECO:0000313" key="5">
    <source>
        <dbReference type="EMBL" id="KWX01085.1"/>
    </source>
</evidence>
<dbReference type="GO" id="GO:0043138">
    <property type="term" value="F:3'-5' DNA helicase activity"/>
    <property type="evidence" value="ECO:0007669"/>
    <property type="project" value="TreeGrafter"/>
</dbReference>
<feature type="domain" description="Helicase ATP-binding" evidence="3">
    <location>
        <begin position="88"/>
        <end position="288"/>
    </location>
</feature>
<dbReference type="InterPro" id="IPR014001">
    <property type="entry name" value="Helicase_ATP-bd"/>
</dbReference>
<protein>
    <submittedName>
        <fullName evidence="5">Putative DEAD/DEAH box helicase</fullName>
    </submittedName>
</protein>
<dbReference type="InterPro" id="IPR011545">
    <property type="entry name" value="DEAD/DEAH_box_helicase_dom"/>
</dbReference>
<dbReference type="Pfam" id="PF00270">
    <property type="entry name" value="DEAD"/>
    <property type="match status" value="1"/>
</dbReference>
<dbReference type="STRING" id="1469144.LI90_2113"/>
<dbReference type="PROSITE" id="PS51194">
    <property type="entry name" value="HELICASE_CTER"/>
    <property type="match status" value="1"/>
</dbReference>
<feature type="domain" description="Helicase C-terminal" evidence="4">
    <location>
        <begin position="966"/>
        <end position="1125"/>
    </location>
</feature>
<dbReference type="PATRIC" id="fig|1469144.10.peg.2293"/>
<dbReference type="GO" id="GO:0003676">
    <property type="term" value="F:nucleic acid binding"/>
    <property type="evidence" value="ECO:0007669"/>
    <property type="project" value="InterPro"/>
</dbReference>
<dbReference type="GO" id="GO:0006289">
    <property type="term" value="P:nucleotide-excision repair"/>
    <property type="evidence" value="ECO:0007669"/>
    <property type="project" value="TreeGrafter"/>
</dbReference>
<dbReference type="InterPro" id="IPR027417">
    <property type="entry name" value="P-loop_NTPase"/>
</dbReference>